<feature type="domain" description="AAA+ ATPase At3g28540-like C-terminal" evidence="2">
    <location>
        <begin position="126"/>
        <end position="185"/>
    </location>
</feature>
<dbReference type="InterPro" id="IPR027417">
    <property type="entry name" value="P-loop_NTPase"/>
</dbReference>
<name>A0A7J0EKS3_9ERIC</name>
<dbReference type="Pfam" id="PF25568">
    <property type="entry name" value="AAA_lid_At3g28540"/>
    <property type="match status" value="1"/>
</dbReference>
<accession>A0A7J0EKS3</accession>
<evidence type="ECO:0000259" key="2">
    <source>
        <dbReference type="Pfam" id="PF25568"/>
    </source>
</evidence>
<dbReference type="GO" id="GO:0005524">
    <property type="term" value="F:ATP binding"/>
    <property type="evidence" value="ECO:0007669"/>
    <property type="project" value="InterPro"/>
</dbReference>
<sequence length="228" mass="26013">MDDHEEVADEFKGIKLWWASAPGANQWTIPELCAERGEGDKRTGKSTMIAAIANYDLYDIELTAVKDNTELRKLLIETSSKSIIVIEDIDCSSDLTGQRKKKKEKEEEEEKDPVQQLAKEETDTKTSKVLVKNYLNLKSHHLFAKIHGLLEEINMTPAVPKTDPVDAESCFDSLIKALKIAKVEARLKIDEEAIKKESLGKEVKEKVEENTNWEHHYKLLYVLGNFVW</sequence>
<protein>
    <submittedName>
        <fullName evidence="3">AAA-ATPase 1</fullName>
    </submittedName>
</protein>
<keyword evidence="4" id="KW-1185">Reference proteome</keyword>
<dbReference type="Proteomes" id="UP000585474">
    <property type="component" value="Unassembled WGS sequence"/>
</dbReference>
<dbReference type="EMBL" id="BJWL01000005">
    <property type="protein sequence ID" value="GFY87068.1"/>
    <property type="molecule type" value="Genomic_DNA"/>
</dbReference>
<gene>
    <name evidence="3" type="ORF">Acr_05g0007070</name>
</gene>
<dbReference type="GO" id="GO:0016887">
    <property type="term" value="F:ATP hydrolysis activity"/>
    <property type="evidence" value="ECO:0007669"/>
    <property type="project" value="InterPro"/>
</dbReference>
<dbReference type="OrthoDB" id="1738151at2759"/>
<evidence type="ECO:0000313" key="4">
    <source>
        <dbReference type="Proteomes" id="UP000585474"/>
    </source>
</evidence>
<evidence type="ECO:0000313" key="3">
    <source>
        <dbReference type="EMBL" id="GFY87068.1"/>
    </source>
</evidence>
<feature type="region of interest" description="Disordered" evidence="1">
    <location>
        <begin position="96"/>
        <end position="122"/>
    </location>
</feature>
<dbReference type="InterPro" id="IPR050747">
    <property type="entry name" value="Mitochondrial_chaperone_BCS1"/>
</dbReference>
<organism evidence="3 4">
    <name type="scientific">Actinidia rufa</name>
    <dbReference type="NCBI Taxonomy" id="165716"/>
    <lineage>
        <taxon>Eukaryota</taxon>
        <taxon>Viridiplantae</taxon>
        <taxon>Streptophyta</taxon>
        <taxon>Embryophyta</taxon>
        <taxon>Tracheophyta</taxon>
        <taxon>Spermatophyta</taxon>
        <taxon>Magnoliopsida</taxon>
        <taxon>eudicotyledons</taxon>
        <taxon>Gunneridae</taxon>
        <taxon>Pentapetalae</taxon>
        <taxon>asterids</taxon>
        <taxon>Ericales</taxon>
        <taxon>Actinidiaceae</taxon>
        <taxon>Actinidia</taxon>
    </lineage>
</organism>
<dbReference type="AlphaFoldDB" id="A0A7J0EKS3"/>
<dbReference type="Gene3D" id="3.40.50.300">
    <property type="entry name" value="P-loop containing nucleotide triphosphate hydrolases"/>
    <property type="match status" value="1"/>
</dbReference>
<dbReference type="InterPro" id="IPR058017">
    <property type="entry name" value="At3g28540-like_C"/>
</dbReference>
<evidence type="ECO:0000256" key="1">
    <source>
        <dbReference type="SAM" id="MobiDB-lite"/>
    </source>
</evidence>
<comment type="caution">
    <text evidence="3">The sequence shown here is derived from an EMBL/GenBank/DDBJ whole genome shotgun (WGS) entry which is preliminary data.</text>
</comment>
<proteinExistence type="predicted"/>
<reference evidence="3 4" key="1">
    <citation type="submission" date="2019-07" db="EMBL/GenBank/DDBJ databases">
        <title>De Novo Assembly of kiwifruit Actinidia rufa.</title>
        <authorList>
            <person name="Sugita-Konishi S."/>
            <person name="Sato K."/>
            <person name="Mori E."/>
            <person name="Abe Y."/>
            <person name="Kisaki G."/>
            <person name="Hamano K."/>
            <person name="Suezawa K."/>
            <person name="Otani M."/>
            <person name="Fukuda T."/>
            <person name="Manabe T."/>
            <person name="Gomi K."/>
            <person name="Tabuchi M."/>
            <person name="Akimitsu K."/>
            <person name="Kataoka I."/>
        </authorList>
    </citation>
    <scope>NUCLEOTIDE SEQUENCE [LARGE SCALE GENOMIC DNA]</scope>
    <source>
        <strain evidence="4">cv. Fuchu</strain>
    </source>
</reference>
<dbReference type="PANTHER" id="PTHR23070">
    <property type="entry name" value="BCS1 AAA-TYPE ATPASE"/>
    <property type="match status" value="1"/>
</dbReference>